<evidence type="ECO:0000256" key="7">
    <source>
        <dbReference type="ARBA" id="ARBA00032160"/>
    </source>
</evidence>
<evidence type="ECO:0000313" key="11">
    <source>
        <dbReference type="EMBL" id="RKP27164.1"/>
    </source>
</evidence>
<protein>
    <recommendedName>
        <fullName evidence="8">Phosphatidylinositol N-acetylglucosaminyltransferase GPI3 subunit</fullName>
        <ecNumber evidence="3">2.4.1.198</ecNumber>
    </recommendedName>
    <alternativeName>
        <fullName evidence="7">GlcNAc-PI synthesis protein</fullName>
    </alternativeName>
</protein>
<dbReference type="EMBL" id="KZ989258">
    <property type="protein sequence ID" value="RKP27164.1"/>
    <property type="molecule type" value="Genomic_DNA"/>
</dbReference>
<dbReference type="GO" id="GO:0000506">
    <property type="term" value="C:glycosylphosphatidylinositol-N-acetylglucosaminyltransferase (GPI-GnT) complex"/>
    <property type="evidence" value="ECO:0007669"/>
    <property type="project" value="InterPro"/>
</dbReference>
<dbReference type="Proteomes" id="UP000278143">
    <property type="component" value="Unassembled WGS sequence"/>
</dbReference>
<keyword evidence="6" id="KW-0808">Transferase</keyword>
<evidence type="ECO:0000256" key="6">
    <source>
        <dbReference type="ARBA" id="ARBA00022679"/>
    </source>
</evidence>
<sequence length="462" mass="52058">MLSLMGMYWGTKPDGNRGDTAQLPRLVSDFFYPNMGGVESHLFHLGQQLIQRGHKVVVVTHAYGQRTGIRYVTNGLKVYYLPAWVGYQQATPPTFFAFFPILRCIFVREQIQVVHGHQALSPLCHEAIFHARTMGLRTCFTDHSLFGFNDLGNVVGNKVLKFTLSDVDHVICVSHTSKENTVLRAALDPQDVSVIPNAIAVSQFVPDPSAPDPNWITIVVISRLAYRKGIDLLVAVIPRVCAIFPKVRFLIDGAKRIDLEQMRENCLLHDRVRFIGSVKHHEVRNVLVQGNIFLNTSLTEAFCIAVVEAASCGLTVVSTHVGGIPEVLPPHMICFAQPEENDLVRAVMQAVKSVQMKEVMPMRQHAEVKEMYSWANVAARTEVVYKQVMRINTPPFIERLRRYYGCGLWAGKLFCIMAAIDLLFLVLLEWWLPREAIEIAPSFPTKKYKRIRQMTSDKSGGS</sequence>
<evidence type="ECO:0000256" key="4">
    <source>
        <dbReference type="ARBA" id="ARBA00022502"/>
    </source>
</evidence>
<proteinExistence type="predicted"/>
<dbReference type="GO" id="GO:0006506">
    <property type="term" value="P:GPI anchor biosynthetic process"/>
    <property type="evidence" value="ECO:0007669"/>
    <property type="project" value="UniProtKB-UniPathway"/>
</dbReference>
<feature type="domain" description="PIGA GPI anchor biosynthesis" evidence="10">
    <location>
        <begin position="61"/>
        <end position="150"/>
    </location>
</feature>
<evidence type="ECO:0000256" key="8">
    <source>
        <dbReference type="ARBA" id="ARBA00068617"/>
    </source>
</evidence>
<dbReference type="UniPathway" id="UPA00196"/>
<dbReference type="Pfam" id="PF00534">
    <property type="entry name" value="Glycos_transf_1"/>
    <property type="match status" value="1"/>
</dbReference>
<keyword evidence="4" id="KW-0337">GPI-anchor biosynthesis</keyword>
<evidence type="ECO:0000256" key="2">
    <source>
        <dbReference type="ARBA" id="ARBA00004687"/>
    </source>
</evidence>
<dbReference type="OrthoDB" id="734129at2759"/>
<dbReference type="EC" id="2.4.1.198" evidence="3"/>
<dbReference type="PANTHER" id="PTHR45871">
    <property type="entry name" value="N-ACETYLGLUCOSAMINYL-PHOSPHATIDYLINOSITOL BIOSYNTHETIC PROTEIN"/>
    <property type="match status" value="1"/>
</dbReference>
<dbReference type="FunFam" id="3.40.50.2000:FF:000026">
    <property type="entry name" value="Phosphatidylinositol N-acetylglucosaminyltransferase subunit A"/>
    <property type="match status" value="1"/>
</dbReference>
<dbReference type="Pfam" id="PF08288">
    <property type="entry name" value="PIGA"/>
    <property type="match status" value="1"/>
</dbReference>
<dbReference type="InterPro" id="IPR001296">
    <property type="entry name" value="Glyco_trans_1"/>
</dbReference>
<reference evidence="12" key="1">
    <citation type="journal article" date="2018" name="Nat. Microbiol.">
        <title>Leveraging single-cell genomics to expand the fungal tree of life.</title>
        <authorList>
            <person name="Ahrendt S.R."/>
            <person name="Quandt C.A."/>
            <person name="Ciobanu D."/>
            <person name="Clum A."/>
            <person name="Salamov A."/>
            <person name="Andreopoulos B."/>
            <person name="Cheng J.F."/>
            <person name="Woyke T."/>
            <person name="Pelin A."/>
            <person name="Henrissat B."/>
            <person name="Reynolds N.K."/>
            <person name="Benny G.L."/>
            <person name="Smith M.E."/>
            <person name="James T.Y."/>
            <person name="Grigoriev I.V."/>
        </authorList>
    </citation>
    <scope>NUCLEOTIDE SEQUENCE [LARGE SCALE GENOMIC DNA]</scope>
    <source>
        <strain evidence="12">Benny S71-1</strain>
    </source>
</reference>
<evidence type="ECO:0000313" key="12">
    <source>
        <dbReference type="Proteomes" id="UP000278143"/>
    </source>
</evidence>
<dbReference type="AlphaFoldDB" id="A0A4P9Z3P5"/>
<keyword evidence="5" id="KW-0328">Glycosyltransferase</keyword>
<dbReference type="InterPro" id="IPR039507">
    <property type="entry name" value="PIG-A/GPI3"/>
</dbReference>
<evidence type="ECO:0000256" key="5">
    <source>
        <dbReference type="ARBA" id="ARBA00022676"/>
    </source>
</evidence>
<comment type="pathway">
    <text evidence="2">Glycolipid biosynthesis; glycosylphosphatidylinositol-anchor biosynthesis.</text>
</comment>
<gene>
    <name evidence="11" type="ORF">SYNPS1DRAFT_21239</name>
</gene>
<dbReference type="InterPro" id="IPR013234">
    <property type="entry name" value="PIGA_GPI_anchor_biosynthesis"/>
</dbReference>
<dbReference type="PANTHER" id="PTHR45871:SF1">
    <property type="entry name" value="PHOSPHATIDYLINOSITOL N-ACETYLGLUCOSAMINYLTRANSFERASE SUBUNIT A"/>
    <property type="match status" value="1"/>
</dbReference>
<evidence type="ECO:0000259" key="10">
    <source>
        <dbReference type="Pfam" id="PF08288"/>
    </source>
</evidence>
<evidence type="ECO:0000256" key="3">
    <source>
        <dbReference type="ARBA" id="ARBA00012420"/>
    </source>
</evidence>
<comment type="function">
    <text evidence="1">Catalytic subunit in the complex catalyzing the transfer of N-acetylglucosamine from UDP-N-acetylglucosamine to phosphatidylinositol, the first step of GPI biosynthesis.</text>
</comment>
<dbReference type="CDD" id="cd03796">
    <property type="entry name" value="GT4_PIG-A-like"/>
    <property type="match status" value="1"/>
</dbReference>
<accession>A0A4P9Z3P5</accession>
<evidence type="ECO:0000256" key="1">
    <source>
        <dbReference type="ARBA" id="ARBA00003265"/>
    </source>
</evidence>
<evidence type="ECO:0000259" key="9">
    <source>
        <dbReference type="Pfam" id="PF00534"/>
    </source>
</evidence>
<dbReference type="SUPFAM" id="SSF53756">
    <property type="entry name" value="UDP-Glycosyltransferase/glycogen phosphorylase"/>
    <property type="match status" value="1"/>
</dbReference>
<dbReference type="Gene3D" id="3.40.50.2000">
    <property type="entry name" value="Glycogen Phosphorylase B"/>
    <property type="match status" value="2"/>
</dbReference>
<dbReference type="GO" id="GO:0017176">
    <property type="term" value="F:phosphatidylinositol N-acetylglucosaminyltransferase activity"/>
    <property type="evidence" value="ECO:0007669"/>
    <property type="project" value="UniProtKB-EC"/>
</dbReference>
<name>A0A4P9Z3P5_9FUNG</name>
<feature type="domain" description="Glycosyl transferase family 1" evidence="9">
    <location>
        <begin position="215"/>
        <end position="356"/>
    </location>
</feature>
<keyword evidence="12" id="KW-1185">Reference proteome</keyword>
<organism evidence="11 12">
    <name type="scientific">Syncephalis pseudoplumigaleata</name>
    <dbReference type="NCBI Taxonomy" id="1712513"/>
    <lineage>
        <taxon>Eukaryota</taxon>
        <taxon>Fungi</taxon>
        <taxon>Fungi incertae sedis</taxon>
        <taxon>Zoopagomycota</taxon>
        <taxon>Zoopagomycotina</taxon>
        <taxon>Zoopagomycetes</taxon>
        <taxon>Zoopagales</taxon>
        <taxon>Piptocephalidaceae</taxon>
        <taxon>Syncephalis</taxon>
    </lineage>
</organism>